<dbReference type="EMBL" id="JABEQN010000007">
    <property type="protein sequence ID" value="MBB2193594.1"/>
    <property type="molecule type" value="Genomic_DNA"/>
</dbReference>
<evidence type="ECO:0000313" key="2">
    <source>
        <dbReference type="EMBL" id="MBB2193594.1"/>
    </source>
</evidence>
<evidence type="ECO:0000313" key="1">
    <source>
        <dbReference type="EMBL" id="MBB2164336.1"/>
    </source>
</evidence>
<evidence type="ECO:0000313" key="3">
    <source>
        <dbReference type="Proteomes" id="UP000540490"/>
    </source>
</evidence>
<accession>A0A7W4NS74</accession>
<keyword evidence="3" id="KW-1185">Reference proteome</keyword>
<dbReference type="RefSeq" id="WP_182973554.1">
    <property type="nucleotide sequence ID" value="NZ_JABEQN010000007.1"/>
</dbReference>
<proteinExistence type="predicted"/>
<organism evidence="1 4">
    <name type="scientific">Gluconacetobacter dulcium</name>
    <dbReference type="NCBI Taxonomy" id="2729096"/>
    <lineage>
        <taxon>Bacteria</taxon>
        <taxon>Pseudomonadati</taxon>
        <taxon>Pseudomonadota</taxon>
        <taxon>Alphaproteobacteria</taxon>
        <taxon>Acetobacterales</taxon>
        <taxon>Acetobacteraceae</taxon>
        <taxon>Gluconacetobacter</taxon>
    </lineage>
</organism>
<sequence length="145" mass="15877">MLSDTVWNDAYARATAVCGHLGVDIIDPLLQDLSKRTDPYWKIPMGIASSDRLGMGETENEEDGQIILVLMVPKGAMSTPDALEHCGAMSAAFRAPVGDTPQPWPSGLFYGRQDFVPPDLDEPGNWYALTLMVSYKYQSALVQTP</sequence>
<dbReference type="EMBL" id="JABEQO010000007">
    <property type="protein sequence ID" value="MBB2164336.1"/>
    <property type="molecule type" value="Genomic_DNA"/>
</dbReference>
<dbReference type="AlphaFoldDB" id="A0A7W4NS74"/>
<protein>
    <submittedName>
        <fullName evidence="1">Uncharacterized protein</fullName>
    </submittedName>
</protein>
<name>A0A7W4NS74_9PROT</name>
<dbReference type="Proteomes" id="UP000540490">
    <property type="component" value="Unassembled WGS sequence"/>
</dbReference>
<comment type="caution">
    <text evidence="1">The sequence shown here is derived from an EMBL/GenBank/DDBJ whole genome shotgun (WGS) entry which is preliminary data.</text>
</comment>
<gene>
    <name evidence="2" type="ORF">HLH25_08060</name>
    <name evidence="1" type="ORF">HLH26_07230</name>
</gene>
<evidence type="ECO:0000313" key="4">
    <source>
        <dbReference type="Proteomes" id="UP000561077"/>
    </source>
</evidence>
<reference evidence="3 4" key="1">
    <citation type="submission" date="2020-04" db="EMBL/GenBank/DDBJ databases">
        <title>Description of novel Gluconacetobacter.</title>
        <authorList>
            <person name="Sombolestani A."/>
        </authorList>
    </citation>
    <scope>NUCLEOTIDE SEQUENCE [LARGE SCALE GENOMIC DNA]</scope>
    <source>
        <strain evidence="2 3">LMG 1728</strain>
        <strain evidence="1 4">LMG 1731</strain>
    </source>
</reference>
<dbReference type="Proteomes" id="UP000561077">
    <property type="component" value="Unassembled WGS sequence"/>
</dbReference>